<reference evidence="2" key="1">
    <citation type="submission" date="2014-09" db="EMBL/GenBank/DDBJ databases">
        <authorList>
            <person name="Mudge J."/>
            <person name="Ramaraj T."/>
            <person name="Lindquist I.E."/>
            <person name="Bharti A.K."/>
            <person name="Sundararajan A."/>
            <person name="Cameron C.T."/>
            <person name="Woodward J.E."/>
            <person name="May G.D."/>
            <person name="Brubaker C."/>
            <person name="Broadhvest J."/>
            <person name="Wilkins T.A."/>
        </authorList>
    </citation>
    <scope>NUCLEOTIDE SEQUENCE</scope>
    <source>
        <strain evidence="2">cv. AKA8401</strain>
    </source>
</reference>
<evidence type="ECO:0000313" key="2">
    <source>
        <dbReference type="Proteomes" id="UP000032142"/>
    </source>
</evidence>
<dbReference type="AlphaFoldDB" id="A0A0B0MAB9"/>
<organism evidence="1 2">
    <name type="scientific">Gossypium arboreum</name>
    <name type="common">Tree cotton</name>
    <name type="synonym">Gossypium nanking</name>
    <dbReference type="NCBI Taxonomy" id="29729"/>
    <lineage>
        <taxon>Eukaryota</taxon>
        <taxon>Viridiplantae</taxon>
        <taxon>Streptophyta</taxon>
        <taxon>Embryophyta</taxon>
        <taxon>Tracheophyta</taxon>
        <taxon>Spermatophyta</taxon>
        <taxon>Magnoliopsida</taxon>
        <taxon>eudicotyledons</taxon>
        <taxon>Gunneridae</taxon>
        <taxon>Pentapetalae</taxon>
        <taxon>rosids</taxon>
        <taxon>malvids</taxon>
        <taxon>Malvales</taxon>
        <taxon>Malvaceae</taxon>
        <taxon>Malvoideae</taxon>
        <taxon>Gossypium</taxon>
    </lineage>
</organism>
<accession>A0A0B0MAB9</accession>
<evidence type="ECO:0000313" key="1">
    <source>
        <dbReference type="EMBL" id="KHF99087.1"/>
    </source>
</evidence>
<dbReference type="EMBL" id="JRRC01063690">
    <property type="protein sequence ID" value="KHF99087.1"/>
    <property type="molecule type" value="Genomic_DNA"/>
</dbReference>
<name>A0A0B0MAB9_GOSAR</name>
<sequence>MPLKVHDHTLKDLVPLTWMYGGARRQSCVRIPRGKLTL</sequence>
<dbReference type="Proteomes" id="UP000032142">
    <property type="component" value="Unassembled WGS sequence"/>
</dbReference>
<protein>
    <submittedName>
        <fullName evidence="1">Uncharacterized protein</fullName>
    </submittedName>
</protein>
<comment type="caution">
    <text evidence="1">The sequence shown here is derived from an EMBL/GenBank/DDBJ whole genome shotgun (WGS) entry which is preliminary data.</text>
</comment>
<gene>
    <name evidence="1" type="ORF">F383_18172</name>
</gene>
<proteinExistence type="predicted"/>
<keyword evidence="2" id="KW-1185">Reference proteome</keyword>